<dbReference type="GO" id="GO:0000155">
    <property type="term" value="F:phosphorelay sensor kinase activity"/>
    <property type="evidence" value="ECO:0007669"/>
    <property type="project" value="InterPro"/>
</dbReference>
<evidence type="ECO:0000256" key="2">
    <source>
        <dbReference type="ARBA" id="ARBA00012438"/>
    </source>
</evidence>
<feature type="modified residue" description="4-aspartylphosphate" evidence="4">
    <location>
        <position position="409"/>
    </location>
</feature>
<dbReference type="PROSITE" id="PS50109">
    <property type="entry name" value="HIS_KIN"/>
    <property type="match status" value="1"/>
</dbReference>
<dbReference type="Pfam" id="PF00072">
    <property type="entry name" value="Response_reg"/>
    <property type="match status" value="1"/>
</dbReference>
<dbReference type="Pfam" id="PF02518">
    <property type="entry name" value="HATPase_c"/>
    <property type="match status" value="1"/>
</dbReference>
<dbReference type="PRINTS" id="PR00344">
    <property type="entry name" value="BCTRLSENSOR"/>
</dbReference>
<dbReference type="EC" id="2.7.13.3" evidence="2"/>
<dbReference type="InterPro" id="IPR036890">
    <property type="entry name" value="HATPase_C_sf"/>
</dbReference>
<dbReference type="SMART" id="SM00387">
    <property type="entry name" value="HATPase_c"/>
    <property type="match status" value="1"/>
</dbReference>
<accession>A0A840AAZ7</accession>
<dbReference type="InterPro" id="IPR003594">
    <property type="entry name" value="HATPase_dom"/>
</dbReference>
<reference evidence="7 8" key="1">
    <citation type="submission" date="2020-08" db="EMBL/GenBank/DDBJ databases">
        <title>Genomic Encyclopedia of Type Strains, Phase IV (KMG-IV): sequencing the most valuable type-strain genomes for metagenomic binning, comparative biology and taxonomic classification.</title>
        <authorList>
            <person name="Goeker M."/>
        </authorList>
    </citation>
    <scope>NUCLEOTIDE SEQUENCE [LARGE SCALE GENOMIC DNA]</scope>
    <source>
        <strain evidence="7 8">DSM 19979</strain>
    </source>
</reference>
<dbReference type="InterPro" id="IPR036097">
    <property type="entry name" value="HisK_dim/P_sf"/>
</dbReference>
<evidence type="ECO:0000259" key="5">
    <source>
        <dbReference type="PROSITE" id="PS50109"/>
    </source>
</evidence>
<dbReference type="SMART" id="SM00388">
    <property type="entry name" value="HisKA"/>
    <property type="match status" value="1"/>
</dbReference>
<keyword evidence="7" id="KW-0418">Kinase</keyword>
<name>A0A840AAZ7_9PROT</name>
<dbReference type="PANTHER" id="PTHR43065:SF42">
    <property type="entry name" value="TWO-COMPONENT SENSOR PPRA"/>
    <property type="match status" value="1"/>
</dbReference>
<keyword evidence="8" id="KW-1185">Reference proteome</keyword>
<gene>
    <name evidence="7" type="ORF">GGQ83_002616</name>
</gene>
<dbReference type="Gene3D" id="3.40.50.2300">
    <property type="match status" value="1"/>
</dbReference>
<keyword evidence="3 4" id="KW-0597">Phosphoprotein</keyword>
<feature type="domain" description="Histidine kinase" evidence="5">
    <location>
        <begin position="111"/>
        <end position="333"/>
    </location>
</feature>
<organism evidence="7 8">
    <name type="scientific">Roseococcus suduntuyensis</name>
    <dbReference type="NCBI Taxonomy" id="455361"/>
    <lineage>
        <taxon>Bacteria</taxon>
        <taxon>Pseudomonadati</taxon>
        <taxon>Pseudomonadota</taxon>
        <taxon>Alphaproteobacteria</taxon>
        <taxon>Acetobacterales</taxon>
        <taxon>Roseomonadaceae</taxon>
        <taxon>Roseococcus</taxon>
    </lineage>
</organism>
<feature type="domain" description="Response regulatory" evidence="6">
    <location>
        <begin position="359"/>
        <end position="473"/>
    </location>
</feature>
<keyword evidence="7" id="KW-0808">Transferase</keyword>
<dbReference type="InterPro" id="IPR005467">
    <property type="entry name" value="His_kinase_dom"/>
</dbReference>
<dbReference type="RefSeq" id="WP_184384693.1">
    <property type="nucleotide sequence ID" value="NZ_JACIDJ010000004.1"/>
</dbReference>
<protein>
    <recommendedName>
        <fullName evidence="2">histidine kinase</fullName>
        <ecNumber evidence="2">2.7.13.3</ecNumber>
    </recommendedName>
</protein>
<proteinExistence type="predicted"/>
<dbReference type="SUPFAM" id="SSF52172">
    <property type="entry name" value="CheY-like"/>
    <property type="match status" value="1"/>
</dbReference>
<dbReference type="EMBL" id="JACIDJ010000004">
    <property type="protein sequence ID" value="MBB3899168.1"/>
    <property type="molecule type" value="Genomic_DNA"/>
</dbReference>
<dbReference type="AlphaFoldDB" id="A0A840AAZ7"/>
<evidence type="ECO:0000256" key="3">
    <source>
        <dbReference type="ARBA" id="ARBA00022553"/>
    </source>
</evidence>
<evidence type="ECO:0000313" key="7">
    <source>
        <dbReference type="EMBL" id="MBB3899168.1"/>
    </source>
</evidence>
<evidence type="ECO:0000256" key="4">
    <source>
        <dbReference type="PROSITE-ProRule" id="PRU00169"/>
    </source>
</evidence>
<dbReference type="PROSITE" id="PS50110">
    <property type="entry name" value="RESPONSE_REGULATORY"/>
    <property type="match status" value="1"/>
</dbReference>
<sequence>MKGMVPPGALLDALPQPLALLDALGEVVAANPPFRAQLEGFAPGDKAWDLLPEAAEALAAGLRGAPGRVGIARLSVSLAITPCARGVLLALTPTGDGQDERLALLGRLAGGIAHDFNNLLGVILGAAAAARVAPLPDEVAVEVAAIEAAAERGAALVRQLLAFARQQVLAPRSVALNDTVMQFVRLLPRLMGPGIQVEMHLEQPSRHILVDPDQWSRVLLNLAVNARQAMGARGRLIFTTGRRLVLADEIAAGELLPPGRYVTLELRDTGPGIPPEVLPRIFEPFYSTKLESGGTGLGLATVQGIVGQSGGRIEVECPPEGGTLFRILLPRAEPPPEASSEAAPTLPFPEPVVATPAGPILLVDDERTLLRVAALTLTQAGYEVLAQEDSQDALDAIREGLRPVLLVTDVAMPGLDGLELARAARAVQPDLPVLLLSGYSAASVGGAPEREGFAFLAKPFTPEALRDAVAASLLSAISAPPG</sequence>
<evidence type="ECO:0000259" key="6">
    <source>
        <dbReference type="PROSITE" id="PS50110"/>
    </source>
</evidence>
<dbReference type="Gene3D" id="3.30.565.10">
    <property type="entry name" value="Histidine kinase-like ATPase, C-terminal domain"/>
    <property type="match status" value="1"/>
</dbReference>
<dbReference type="Proteomes" id="UP000553193">
    <property type="component" value="Unassembled WGS sequence"/>
</dbReference>
<evidence type="ECO:0000313" key="8">
    <source>
        <dbReference type="Proteomes" id="UP000553193"/>
    </source>
</evidence>
<dbReference type="InterPro" id="IPR001789">
    <property type="entry name" value="Sig_transdc_resp-reg_receiver"/>
</dbReference>
<dbReference type="SUPFAM" id="SSF55874">
    <property type="entry name" value="ATPase domain of HSP90 chaperone/DNA topoisomerase II/histidine kinase"/>
    <property type="match status" value="1"/>
</dbReference>
<dbReference type="InterPro" id="IPR011006">
    <property type="entry name" value="CheY-like_superfamily"/>
</dbReference>
<dbReference type="Pfam" id="PF00512">
    <property type="entry name" value="HisKA"/>
    <property type="match status" value="1"/>
</dbReference>
<comment type="catalytic activity">
    <reaction evidence="1">
        <text>ATP + protein L-histidine = ADP + protein N-phospho-L-histidine.</text>
        <dbReference type="EC" id="2.7.13.3"/>
    </reaction>
</comment>
<dbReference type="Gene3D" id="1.10.287.130">
    <property type="match status" value="1"/>
</dbReference>
<evidence type="ECO:0000256" key="1">
    <source>
        <dbReference type="ARBA" id="ARBA00000085"/>
    </source>
</evidence>
<dbReference type="SMART" id="SM00448">
    <property type="entry name" value="REC"/>
    <property type="match status" value="1"/>
</dbReference>
<dbReference type="InterPro" id="IPR003661">
    <property type="entry name" value="HisK_dim/P_dom"/>
</dbReference>
<dbReference type="InterPro" id="IPR004358">
    <property type="entry name" value="Sig_transdc_His_kin-like_C"/>
</dbReference>
<dbReference type="SUPFAM" id="SSF47384">
    <property type="entry name" value="Homodimeric domain of signal transducing histidine kinase"/>
    <property type="match status" value="1"/>
</dbReference>
<comment type="caution">
    <text evidence="7">The sequence shown here is derived from an EMBL/GenBank/DDBJ whole genome shotgun (WGS) entry which is preliminary data.</text>
</comment>
<dbReference type="PANTHER" id="PTHR43065">
    <property type="entry name" value="SENSOR HISTIDINE KINASE"/>
    <property type="match status" value="1"/>
</dbReference>